<dbReference type="Proteomes" id="UP000559256">
    <property type="component" value="Unassembled WGS sequence"/>
</dbReference>
<dbReference type="SUPFAM" id="SSF50104">
    <property type="entry name" value="Translation proteins SH3-like domain"/>
    <property type="match status" value="1"/>
</dbReference>
<gene>
    <name evidence="1" type="ORF">D9758_017066</name>
</gene>
<comment type="caution">
    <text evidence="1">The sequence shown here is derived from an EMBL/GenBank/DDBJ whole genome shotgun (WGS) entry which is preliminary data.</text>
</comment>
<accession>A0A8H5FLK7</accession>
<sequence length="419" mass="47440">MRCLLKHKTVEGLSKIWVEKVNLRKRFKYCDTVAITGGEAMGVTGVIIAVIKDCCTIAGLQANQMANEYTVHINNCKVVKPQDGNAIPWLGEHVTIAHGSYKEYTGIITDMEPPTSTRPFTELEINVLQLGQVLRFKHDNVFQTCSNLLMQYAIPLRLNQQHFKQQEWSLGQADTEENVHGHNTSERQTAVQVGNSWIAADQGSTVQLKPTRSMHTLKVPWDKVQVRVVRGPCKYISTVVDVNRFRDLRSGLCVMAKFDQIMLGEQGVGHEDKIGYETGLALHLAHPLWYSQRYYKPLNWSEWKALPAMVKPSHTSWDPSSSAPELTAAQWEEYMRLTNMILDLQNWKHWTMDERLHGQTFLAQYCPPNGHGSDCVYATPDVPGGVVIVEWGKNPSKRVPPAHVWELDPNHCDAILPTH</sequence>
<protein>
    <submittedName>
        <fullName evidence="1">Uncharacterized protein</fullName>
    </submittedName>
</protein>
<name>A0A8H5FLK7_9AGAR</name>
<proteinExistence type="predicted"/>
<evidence type="ECO:0000313" key="1">
    <source>
        <dbReference type="EMBL" id="KAF5340828.1"/>
    </source>
</evidence>
<dbReference type="AlphaFoldDB" id="A0A8H5FLK7"/>
<reference evidence="1 2" key="1">
    <citation type="journal article" date="2020" name="ISME J.">
        <title>Uncovering the hidden diversity of litter-decomposition mechanisms in mushroom-forming fungi.</title>
        <authorList>
            <person name="Floudas D."/>
            <person name="Bentzer J."/>
            <person name="Ahren D."/>
            <person name="Johansson T."/>
            <person name="Persson P."/>
            <person name="Tunlid A."/>
        </authorList>
    </citation>
    <scope>NUCLEOTIDE SEQUENCE [LARGE SCALE GENOMIC DNA]</scope>
    <source>
        <strain evidence="1 2">CBS 291.85</strain>
    </source>
</reference>
<dbReference type="EMBL" id="JAACJM010000172">
    <property type="protein sequence ID" value="KAF5340828.1"/>
    <property type="molecule type" value="Genomic_DNA"/>
</dbReference>
<keyword evidence="2" id="KW-1185">Reference proteome</keyword>
<organism evidence="1 2">
    <name type="scientific">Tetrapyrgos nigripes</name>
    <dbReference type="NCBI Taxonomy" id="182062"/>
    <lineage>
        <taxon>Eukaryota</taxon>
        <taxon>Fungi</taxon>
        <taxon>Dikarya</taxon>
        <taxon>Basidiomycota</taxon>
        <taxon>Agaricomycotina</taxon>
        <taxon>Agaricomycetes</taxon>
        <taxon>Agaricomycetidae</taxon>
        <taxon>Agaricales</taxon>
        <taxon>Marasmiineae</taxon>
        <taxon>Marasmiaceae</taxon>
        <taxon>Tetrapyrgos</taxon>
    </lineage>
</organism>
<dbReference type="InterPro" id="IPR008991">
    <property type="entry name" value="Translation_prot_SH3-like_sf"/>
</dbReference>
<evidence type="ECO:0000313" key="2">
    <source>
        <dbReference type="Proteomes" id="UP000559256"/>
    </source>
</evidence>